<evidence type="ECO:0008006" key="4">
    <source>
        <dbReference type="Google" id="ProtNLM"/>
    </source>
</evidence>
<evidence type="ECO:0000313" key="3">
    <source>
        <dbReference type="Proteomes" id="UP000193380"/>
    </source>
</evidence>
<dbReference type="InterPro" id="IPR038827">
    <property type="entry name" value="CCDC152"/>
</dbReference>
<dbReference type="STRING" id="8022.A0A060WAG8"/>
<evidence type="ECO:0000256" key="1">
    <source>
        <dbReference type="SAM" id="Coils"/>
    </source>
</evidence>
<dbReference type="PANTHER" id="PTHR35253:SF1">
    <property type="entry name" value="COILED-COIL DOMAIN-CONTAINING PROTEIN 152"/>
    <property type="match status" value="1"/>
</dbReference>
<keyword evidence="1" id="KW-0175">Coiled coil</keyword>
<sequence length="262" mass="30973">MKKCTVVNLDKFIDDFTHLEQKITELKGKNNILEIKLDETNRVLKISQTKEKCLIEERDGMLGTVKGLQQTLLQQCDLRVENEKLKSTVSDLKRQSDMTVEEREAEIQRLVAEMRAVGERYQKELESLRDQCRRGVEDTHRETQSKLEAKDAELKEALERKESDMAEMRRRMRDQERERQSEILKLQMEFGAKLARVQSTTQRIQQQPQGSGLLPQNIFKRKFQFLQEEKNREVEALRQRIKELEKQHASGFSDSRLKRKKI</sequence>
<reference evidence="2" key="1">
    <citation type="journal article" date="2014" name="Nat. Commun.">
        <title>The rainbow trout genome provides novel insights into evolution after whole-genome duplication in vertebrates.</title>
        <authorList>
            <person name="Berthelot C."/>
            <person name="Brunet F."/>
            <person name="Chalopin D."/>
            <person name="Juanchich A."/>
            <person name="Bernard M."/>
            <person name="Noel B."/>
            <person name="Bento P."/>
            <person name="Da Silva C."/>
            <person name="Labadie K."/>
            <person name="Alberti A."/>
            <person name="Aury J.M."/>
            <person name="Louis A."/>
            <person name="Dehais P."/>
            <person name="Bardou P."/>
            <person name="Montfort J."/>
            <person name="Klopp C."/>
            <person name="Cabau C."/>
            <person name="Gaspin C."/>
            <person name="Thorgaard G.H."/>
            <person name="Boussaha M."/>
            <person name="Quillet E."/>
            <person name="Guyomard R."/>
            <person name="Galiana D."/>
            <person name="Bobe J."/>
            <person name="Volff J.N."/>
            <person name="Genet C."/>
            <person name="Wincker P."/>
            <person name="Jaillon O."/>
            <person name="Roest Crollius H."/>
            <person name="Guiguen Y."/>
        </authorList>
    </citation>
    <scope>NUCLEOTIDE SEQUENCE [LARGE SCALE GENOMIC DNA]</scope>
</reference>
<evidence type="ECO:0000313" key="2">
    <source>
        <dbReference type="EMBL" id="CDQ64137.1"/>
    </source>
</evidence>
<dbReference type="PaxDb" id="8022-A0A060WAG8"/>
<dbReference type="EMBL" id="FR904461">
    <property type="protein sequence ID" value="CDQ64137.1"/>
    <property type="molecule type" value="Genomic_DNA"/>
</dbReference>
<dbReference type="PANTHER" id="PTHR35253">
    <property type="entry name" value="COILED-COIL DOMAIN-CONTAINING PROTEIN 152"/>
    <property type="match status" value="1"/>
</dbReference>
<organism evidence="2 3">
    <name type="scientific">Oncorhynchus mykiss</name>
    <name type="common">Rainbow trout</name>
    <name type="synonym">Salmo gairdneri</name>
    <dbReference type="NCBI Taxonomy" id="8022"/>
    <lineage>
        <taxon>Eukaryota</taxon>
        <taxon>Metazoa</taxon>
        <taxon>Chordata</taxon>
        <taxon>Craniata</taxon>
        <taxon>Vertebrata</taxon>
        <taxon>Euteleostomi</taxon>
        <taxon>Actinopterygii</taxon>
        <taxon>Neopterygii</taxon>
        <taxon>Teleostei</taxon>
        <taxon>Protacanthopterygii</taxon>
        <taxon>Salmoniformes</taxon>
        <taxon>Salmonidae</taxon>
        <taxon>Salmoninae</taxon>
        <taxon>Oncorhynchus</taxon>
    </lineage>
</organism>
<reference evidence="2" key="2">
    <citation type="submission" date="2014-03" db="EMBL/GenBank/DDBJ databases">
        <authorList>
            <person name="Genoscope - CEA"/>
        </authorList>
    </citation>
    <scope>NUCLEOTIDE SEQUENCE</scope>
</reference>
<accession>A0A060WAG8</accession>
<feature type="coiled-coil region" evidence="1">
    <location>
        <begin position="16"/>
        <end position="43"/>
    </location>
</feature>
<protein>
    <recommendedName>
        <fullName evidence="4">Coiled-coil domain-containing protein 152</fullName>
    </recommendedName>
</protein>
<name>A0A060WAG8_ONCMY</name>
<gene>
    <name evidence="2" type="ORF">GSONMT00070502001</name>
</gene>
<dbReference type="Proteomes" id="UP000193380">
    <property type="component" value="Unassembled WGS sequence"/>
</dbReference>
<feature type="coiled-coil region" evidence="1">
    <location>
        <begin position="100"/>
        <end position="185"/>
    </location>
</feature>
<proteinExistence type="predicted"/>
<dbReference type="AlphaFoldDB" id="A0A060WAG8"/>
<dbReference type="OrthoDB" id="10053382at2759"/>